<comment type="caution">
    <text evidence="1">The sequence shown here is derived from an EMBL/GenBank/DDBJ whole genome shotgun (WGS) entry which is preliminary data.</text>
</comment>
<dbReference type="EMBL" id="BKCJ011517600">
    <property type="protein sequence ID" value="GFD39510.1"/>
    <property type="molecule type" value="Genomic_DNA"/>
</dbReference>
<sequence length="80" mass="8741">MEADPTQWEIAKVEDKVAAMDNYLDAKKAAAGLGKGVFAEKKANYALENCERVFRYTEINDDASKETLAAKEQSLSNPGA</sequence>
<dbReference type="AlphaFoldDB" id="A0A699VYQ9"/>
<evidence type="ECO:0000313" key="1">
    <source>
        <dbReference type="EMBL" id="GFD39510.1"/>
    </source>
</evidence>
<gene>
    <name evidence="1" type="ORF">Tci_911479</name>
</gene>
<feature type="non-terminal residue" evidence="1">
    <location>
        <position position="80"/>
    </location>
</feature>
<proteinExistence type="predicted"/>
<protein>
    <submittedName>
        <fullName evidence="1">Uncharacterized protein</fullName>
    </submittedName>
</protein>
<organism evidence="1">
    <name type="scientific">Tanacetum cinerariifolium</name>
    <name type="common">Dalmatian daisy</name>
    <name type="synonym">Chrysanthemum cinerariifolium</name>
    <dbReference type="NCBI Taxonomy" id="118510"/>
    <lineage>
        <taxon>Eukaryota</taxon>
        <taxon>Viridiplantae</taxon>
        <taxon>Streptophyta</taxon>
        <taxon>Embryophyta</taxon>
        <taxon>Tracheophyta</taxon>
        <taxon>Spermatophyta</taxon>
        <taxon>Magnoliopsida</taxon>
        <taxon>eudicotyledons</taxon>
        <taxon>Gunneridae</taxon>
        <taxon>Pentapetalae</taxon>
        <taxon>asterids</taxon>
        <taxon>campanulids</taxon>
        <taxon>Asterales</taxon>
        <taxon>Asteraceae</taxon>
        <taxon>Asteroideae</taxon>
        <taxon>Anthemideae</taxon>
        <taxon>Anthemidinae</taxon>
        <taxon>Tanacetum</taxon>
    </lineage>
</organism>
<accession>A0A699VYQ9</accession>
<name>A0A699VYQ9_TANCI</name>
<reference evidence="1" key="1">
    <citation type="journal article" date="2019" name="Sci. Rep.">
        <title>Draft genome of Tanacetum cinerariifolium, the natural source of mosquito coil.</title>
        <authorList>
            <person name="Yamashiro T."/>
            <person name="Shiraishi A."/>
            <person name="Satake H."/>
            <person name="Nakayama K."/>
        </authorList>
    </citation>
    <scope>NUCLEOTIDE SEQUENCE</scope>
</reference>